<evidence type="ECO:0000256" key="3">
    <source>
        <dbReference type="ARBA" id="ARBA00022989"/>
    </source>
</evidence>
<accession>A0ABP6WJC5</accession>
<reference evidence="9" key="1">
    <citation type="journal article" date="2019" name="Int. J. Syst. Evol. Microbiol.">
        <title>The Global Catalogue of Microorganisms (GCM) 10K type strain sequencing project: providing services to taxonomists for standard genome sequencing and annotation.</title>
        <authorList>
            <consortium name="The Broad Institute Genomics Platform"/>
            <consortium name="The Broad Institute Genome Sequencing Center for Infectious Disease"/>
            <person name="Wu L."/>
            <person name="Ma J."/>
        </authorList>
    </citation>
    <scope>NUCLEOTIDE SEQUENCE [LARGE SCALE GENOMIC DNA]</scope>
    <source>
        <strain evidence="9">JCM 16928</strain>
    </source>
</reference>
<feature type="transmembrane region" description="Helical" evidence="6">
    <location>
        <begin position="401"/>
        <end position="419"/>
    </location>
</feature>
<comment type="subcellular location">
    <subcellularLocation>
        <location evidence="1">Cell membrane</location>
        <topology evidence="1">Multi-pass membrane protein</topology>
    </subcellularLocation>
</comment>
<keyword evidence="3 6" id="KW-1133">Transmembrane helix</keyword>
<keyword evidence="2 6" id="KW-0812">Transmembrane</keyword>
<dbReference type="PANTHER" id="PTHR23518:SF2">
    <property type="entry name" value="MAJOR FACILITATOR SUPERFAMILY TRANSPORTER"/>
    <property type="match status" value="1"/>
</dbReference>
<dbReference type="Proteomes" id="UP001501222">
    <property type="component" value="Unassembled WGS sequence"/>
</dbReference>
<proteinExistence type="predicted"/>
<organism evidence="8 9">
    <name type="scientific">Kribbella ginsengisoli</name>
    <dbReference type="NCBI Taxonomy" id="363865"/>
    <lineage>
        <taxon>Bacteria</taxon>
        <taxon>Bacillati</taxon>
        <taxon>Actinomycetota</taxon>
        <taxon>Actinomycetes</taxon>
        <taxon>Propionibacteriales</taxon>
        <taxon>Kribbellaceae</taxon>
        <taxon>Kribbella</taxon>
    </lineage>
</organism>
<evidence type="ECO:0000256" key="4">
    <source>
        <dbReference type="ARBA" id="ARBA00023136"/>
    </source>
</evidence>
<keyword evidence="9" id="KW-1185">Reference proteome</keyword>
<feature type="transmembrane region" description="Helical" evidence="6">
    <location>
        <begin position="199"/>
        <end position="219"/>
    </location>
</feature>
<feature type="transmembrane region" description="Helical" evidence="6">
    <location>
        <begin position="41"/>
        <end position="68"/>
    </location>
</feature>
<evidence type="ECO:0000259" key="7">
    <source>
        <dbReference type="PROSITE" id="PS50850"/>
    </source>
</evidence>
<dbReference type="Pfam" id="PF07690">
    <property type="entry name" value="MFS_1"/>
    <property type="match status" value="1"/>
</dbReference>
<evidence type="ECO:0000256" key="1">
    <source>
        <dbReference type="ARBA" id="ARBA00004651"/>
    </source>
</evidence>
<feature type="transmembrane region" description="Helical" evidence="6">
    <location>
        <begin position="279"/>
        <end position="298"/>
    </location>
</feature>
<feature type="compositionally biased region" description="Low complexity" evidence="5">
    <location>
        <begin position="7"/>
        <end position="17"/>
    </location>
</feature>
<feature type="transmembrane region" description="Helical" evidence="6">
    <location>
        <begin position="378"/>
        <end position="395"/>
    </location>
</feature>
<dbReference type="Gene3D" id="1.20.1250.20">
    <property type="entry name" value="MFS general substrate transporter like domains"/>
    <property type="match status" value="2"/>
</dbReference>
<dbReference type="EMBL" id="BAABAA010000002">
    <property type="protein sequence ID" value="GAA3551749.1"/>
    <property type="molecule type" value="Genomic_DNA"/>
</dbReference>
<evidence type="ECO:0000313" key="9">
    <source>
        <dbReference type="Proteomes" id="UP001501222"/>
    </source>
</evidence>
<feature type="transmembrane region" description="Helical" evidence="6">
    <location>
        <begin position="310"/>
        <end position="327"/>
    </location>
</feature>
<evidence type="ECO:0000256" key="5">
    <source>
        <dbReference type="SAM" id="MobiDB-lite"/>
    </source>
</evidence>
<feature type="region of interest" description="Disordered" evidence="5">
    <location>
        <begin position="1"/>
        <end position="32"/>
    </location>
</feature>
<feature type="transmembrane region" description="Helical" evidence="6">
    <location>
        <begin position="333"/>
        <end position="357"/>
    </location>
</feature>
<protein>
    <submittedName>
        <fullName evidence="8">MFS transporter</fullName>
    </submittedName>
</protein>
<dbReference type="InterPro" id="IPR036259">
    <property type="entry name" value="MFS_trans_sf"/>
</dbReference>
<evidence type="ECO:0000256" key="2">
    <source>
        <dbReference type="ARBA" id="ARBA00022692"/>
    </source>
</evidence>
<dbReference type="RefSeq" id="WP_344839538.1">
    <property type="nucleotide sequence ID" value="NZ_BAABAA010000002.1"/>
</dbReference>
<feature type="transmembrane region" description="Helical" evidence="6">
    <location>
        <begin position="74"/>
        <end position="94"/>
    </location>
</feature>
<feature type="domain" description="Major facilitator superfamily (MFS) profile" evidence="7">
    <location>
        <begin position="40"/>
        <end position="423"/>
    </location>
</feature>
<feature type="transmembrane region" description="Helical" evidence="6">
    <location>
        <begin position="248"/>
        <end position="267"/>
    </location>
</feature>
<dbReference type="InterPro" id="IPR020846">
    <property type="entry name" value="MFS_dom"/>
</dbReference>
<dbReference type="SUPFAM" id="SSF103473">
    <property type="entry name" value="MFS general substrate transporter"/>
    <property type="match status" value="1"/>
</dbReference>
<name>A0ABP6WJC5_9ACTN</name>
<dbReference type="InterPro" id="IPR011701">
    <property type="entry name" value="MFS"/>
</dbReference>
<sequence>MMYLSNTRAADAARTTAGDPPSLAGSPPPTSRAARRVSGTVVALGLVSLVTDASAEMVTAILPLYLMYGLGLGFLQLGALDALYTGATALLRLAGGHVADRLGRPKAVAIAGYGLSAVTKLGLPAVGGSLSGLSSVIAVDRAGKGIRTAPRDALISLSTPVEDLGRAFGVHRALDTAGALLGPLLGFAIIAAIPGGYDVVFTTSFCLAAVGVLILIFFVTQPRTIVTKAAVSIRAGLAAATAPELRRLIIAATLLGLVTVGDMFLYFSVQRTAGLPPKILPLLPLGTALTFMLAAIPFGRLADRIGRWKLFLLGHALLLTAYLLIATNTQGRLIAAAILLLHGLFYAASDGVLMAYAGPLIPTPLRATGMAVVQTAQALARAAGALAFGAMAAAVEPTLTFALFAAALATAIAAGAWLCREAKPAPAVGAA</sequence>
<comment type="caution">
    <text evidence="8">The sequence shown here is derived from an EMBL/GenBank/DDBJ whole genome shotgun (WGS) entry which is preliminary data.</text>
</comment>
<feature type="transmembrane region" description="Helical" evidence="6">
    <location>
        <begin position="173"/>
        <end position="193"/>
    </location>
</feature>
<keyword evidence="4 6" id="KW-0472">Membrane</keyword>
<gene>
    <name evidence="8" type="ORF">GCM10022235_19350</name>
</gene>
<evidence type="ECO:0000256" key="6">
    <source>
        <dbReference type="SAM" id="Phobius"/>
    </source>
</evidence>
<dbReference type="PANTHER" id="PTHR23518">
    <property type="entry name" value="C-METHYLTRANSFERASE"/>
    <property type="match status" value="1"/>
</dbReference>
<dbReference type="PROSITE" id="PS50850">
    <property type="entry name" value="MFS"/>
    <property type="match status" value="1"/>
</dbReference>
<evidence type="ECO:0000313" key="8">
    <source>
        <dbReference type="EMBL" id="GAA3551749.1"/>
    </source>
</evidence>